<dbReference type="Proteomes" id="UP000267821">
    <property type="component" value="Unassembled WGS sequence"/>
</dbReference>
<evidence type="ECO:0000313" key="13">
    <source>
        <dbReference type="Proteomes" id="UP000267821"/>
    </source>
</evidence>
<keyword evidence="6" id="KW-0805">Transcription regulation</keyword>
<dbReference type="Pfam" id="PF00096">
    <property type="entry name" value="zf-C2H2"/>
    <property type="match status" value="2"/>
</dbReference>
<keyword evidence="13" id="KW-1185">Reference proteome</keyword>
<keyword evidence="2" id="KW-0479">Metal-binding</keyword>
<evidence type="ECO:0000256" key="2">
    <source>
        <dbReference type="ARBA" id="ARBA00022723"/>
    </source>
</evidence>
<evidence type="ECO:0000256" key="7">
    <source>
        <dbReference type="ARBA" id="ARBA00023163"/>
    </source>
</evidence>
<dbReference type="FunFam" id="3.30.160.60:FF:000141">
    <property type="entry name" value="C2H2 zinc finger protein"/>
    <property type="match status" value="1"/>
</dbReference>
<evidence type="ECO:0000256" key="9">
    <source>
        <dbReference type="PROSITE-ProRule" id="PRU00042"/>
    </source>
</evidence>
<dbReference type="EMBL" id="ML121528">
    <property type="protein sequence ID" value="RPB28800.1"/>
    <property type="molecule type" value="Genomic_DNA"/>
</dbReference>
<dbReference type="PROSITE" id="PS00028">
    <property type="entry name" value="ZINC_FINGER_C2H2_1"/>
    <property type="match status" value="2"/>
</dbReference>
<dbReference type="PANTHER" id="PTHR40626">
    <property type="entry name" value="MIP31509P"/>
    <property type="match status" value="1"/>
</dbReference>
<feature type="region of interest" description="Disordered" evidence="10">
    <location>
        <begin position="554"/>
        <end position="573"/>
    </location>
</feature>
<dbReference type="InterPro" id="IPR013087">
    <property type="entry name" value="Znf_C2H2_type"/>
</dbReference>
<feature type="compositionally biased region" description="Low complexity" evidence="10">
    <location>
        <begin position="187"/>
        <end position="199"/>
    </location>
</feature>
<feature type="region of interest" description="Disordered" evidence="10">
    <location>
        <begin position="325"/>
        <end position="355"/>
    </location>
</feature>
<keyword evidence="7" id="KW-0804">Transcription</keyword>
<comment type="subcellular location">
    <subcellularLocation>
        <location evidence="1">Nucleus</location>
    </subcellularLocation>
</comment>
<gene>
    <name evidence="12" type="ORF">L211DRAFT_237670</name>
</gene>
<sequence>MEMESSSFFYYTPDPSPAGQHGHFLPHPNGISEATTPADSPISYSSAMVFSRPSSSQLNIPQLKTALPMVLSPIPSNACLSPSALKKQGGLLTPSSPTFFGMDGNDVYFCPPTPTLTSNSTASTSPMVLTASPWSLDERCGGTITPLELLPGDCGDWRHTPPLTPVHPYPPSLVPSNSPTIMLSACPSLSPSSDTASSPEFDFCDPRTLTYPTPSPQESDKENLVLPSLGDDGSFILASDGVELKVEDMDFNRGLAFLDDNTDFESEDDFAGLIVPLSSIDTYLLDKPQEITDGSEISWEDGFDSFSDNDSNFDEISAILAQPLPSTRSSVEPAAPTAKKQKTNRRKPVTKKVKSDPYDSEIDALDKIIMDAKRNGFPEEAIDVEYLTPSSCRSEKSISPECSDLCDSNGSPHSHQATTILKDAPVVRRGRKQSLTDDPSKTFVCNLCSRRFRRQEHLKRHFRSLHTQDKPFSCGECGKKFSRSDNLSQHARTHGSGAVVMGLLEDGEIVDVEGLDGTMHSAEDSDNCSSSTPTTTVPRSLVFINAADVADLSTTKADKSAEKKMRRKRKRDE</sequence>
<name>A0A3N4M153_9PEZI</name>
<dbReference type="Gene3D" id="3.30.160.60">
    <property type="entry name" value="Classic Zinc Finger"/>
    <property type="match status" value="2"/>
</dbReference>
<organism evidence="12 13">
    <name type="scientific">Terfezia boudieri ATCC MYA-4762</name>
    <dbReference type="NCBI Taxonomy" id="1051890"/>
    <lineage>
        <taxon>Eukaryota</taxon>
        <taxon>Fungi</taxon>
        <taxon>Dikarya</taxon>
        <taxon>Ascomycota</taxon>
        <taxon>Pezizomycotina</taxon>
        <taxon>Pezizomycetes</taxon>
        <taxon>Pezizales</taxon>
        <taxon>Pezizaceae</taxon>
        <taxon>Terfezia</taxon>
    </lineage>
</organism>
<evidence type="ECO:0000256" key="10">
    <source>
        <dbReference type="SAM" id="MobiDB-lite"/>
    </source>
</evidence>
<dbReference type="InterPro" id="IPR051059">
    <property type="entry name" value="VerF-like"/>
</dbReference>
<dbReference type="GO" id="GO:0000978">
    <property type="term" value="F:RNA polymerase II cis-regulatory region sequence-specific DNA binding"/>
    <property type="evidence" value="ECO:0007669"/>
    <property type="project" value="InterPro"/>
</dbReference>
<dbReference type="SMART" id="SM00355">
    <property type="entry name" value="ZnF_C2H2"/>
    <property type="match status" value="2"/>
</dbReference>
<feature type="compositionally biased region" description="Basic residues" evidence="10">
    <location>
        <begin position="339"/>
        <end position="352"/>
    </location>
</feature>
<dbReference type="STRING" id="1051890.A0A3N4M153"/>
<feature type="domain" description="C2H2-type" evidence="11">
    <location>
        <begin position="472"/>
        <end position="494"/>
    </location>
</feature>
<evidence type="ECO:0000259" key="11">
    <source>
        <dbReference type="PROSITE" id="PS50157"/>
    </source>
</evidence>
<accession>A0A3N4M153</accession>
<dbReference type="FunFam" id="3.30.160.60:FF:001177">
    <property type="entry name" value="Zinc finger protein 33A"/>
    <property type="match status" value="1"/>
</dbReference>
<reference evidence="12 13" key="1">
    <citation type="journal article" date="2018" name="Nat. Ecol. Evol.">
        <title>Pezizomycetes genomes reveal the molecular basis of ectomycorrhizal truffle lifestyle.</title>
        <authorList>
            <person name="Murat C."/>
            <person name="Payen T."/>
            <person name="Noel B."/>
            <person name="Kuo A."/>
            <person name="Morin E."/>
            <person name="Chen J."/>
            <person name="Kohler A."/>
            <person name="Krizsan K."/>
            <person name="Balestrini R."/>
            <person name="Da Silva C."/>
            <person name="Montanini B."/>
            <person name="Hainaut M."/>
            <person name="Levati E."/>
            <person name="Barry K.W."/>
            <person name="Belfiori B."/>
            <person name="Cichocki N."/>
            <person name="Clum A."/>
            <person name="Dockter R.B."/>
            <person name="Fauchery L."/>
            <person name="Guy J."/>
            <person name="Iotti M."/>
            <person name="Le Tacon F."/>
            <person name="Lindquist E.A."/>
            <person name="Lipzen A."/>
            <person name="Malagnac F."/>
            <person name="Mello A."/>
            <person name="Molinier V."/>
            <person name="Miyauchi S."/>
            <person name="Poulain J."/>
            <person name="Riccioni C."/>
            <person name="Rubini A."/>
            <person name="Sitrit Y."/>
            <person name="Splivallo R."/>
            <person name="Traeger S."/>
            <person name="Wang M."/>
            <person name="Zifcakova L."/>
            <person name="Wipf D."/>
            <person name="Zambonelli A."/>
            <person name="Paolocci F."/>
            <person name="Nowrousian M."/>
            <person name="Ottonello S."/>
            <person name="Baldrian P."/>
            <person name="Spatafora J.W."/>
            <person name="Henrissat B."/>
            <person name="Nagy L.G."/>
            <person name="Aury J.M."/>
            <person name="Wincker P."/>
            <person name="Grigoriev I.V."/>
            <person name="Bonfante P."/>
            <person name="Martin F.M."/>
        </authorList>
    </citation>
    <scope>NUCLEOTIDE SEQUENCE [LARGE SCALE GENOMIC DNA]</scope>
    <source>
        <strain evidence="12 13">ATCC MYA-4762</strain>
    </source>
</reference>
<keyword evidence="8" id="KW-0539">Nucleus</keyword>
<dbReference type="PROSITE" id="PS50157">
    <property type="entry name" value="ZINC_FINGER_C2H2_2"/>
    <property type="match status" value="2"/>
</dbReference>
<evidence type="ECO:0000256" key="6">
    <source>
        <dbReference type="ARBA" id="ARBA00023015"/>
    </source>
</evidence>
<keyword evidence="4 9" id="KW-0863">Zinc-finger</keyword>
<dbReference type="AlphaFoldDB" id="A0A3N4M153"/>
<evidence type="ECO:0000256" key="4">
    <source>
        <dbReference type="ARBA" id="ARBA00022771"/>
    </source>
</evidence>
<feature type="region of interest" description="Disordered" evidence="10">
    <location>
        <begin position="185"/>
        <end position="207"/>
    </location>
</feature>
<proteinExistence type="predicted"/>
<evidence type="ECO:0000256" key="1">
    <source>
        <dbReference type="ARBA" id="ARBA00004123"/>
    </source>
</evidence>
<evidence type="ECO:0000313" key="12">
    <source>
        <dbReference type="EMBL" id="RPB28800.1"/>
    </source>
</evidence>
<dbReference type="GO" id="GO:0008270">
    <property type="term" value="F:zinc ion binding"/>
    <property type="evidence" value="ECO:0007669"/>
    <property type="project" value="UniProtKB-KW"/>
</dbReference>
<feature type="region of interest" description="Disordered" evidence="10">
    <location>
        <begin position="19"/>
        <end position="38"/>
    </location>
</feature>
<keyword evidence="5" id="KW-0862">Zinc</keyword>
<dbReference type="GO" id="GO:0000981">
    <property type="term" value="F:DNA-binding transcription factor activity, RNA polymerase II-specific"/>
    <property type="evidence" value="ECO:0007669"/>
    <property type="project" value="InterPro"/>
</dbReference>
<dbReference type="SUPFAM" id="SSF57667">
    <property type="entry name" value="beta-beta-alpha zinc fingers"/>
    <property type="match status" value="1"/>
</dbReference>
<dbReference type="GO" id="GO:0005634">
    <property type="term" value="C:nucleus"/>
    <property type="evidence" value="ECO:0007669"/>
    <property type="project" value="UniProtKB-SubCell"/>
</dbReference>
<dbReference type="InterPro" id="IPR036236">
    <property type="entry name" value="Znf_C2H2_sf"/>
</dbReference>
<evidence type="ECO:0000256" key="3">
    <source>
        <dbReference type="ARBA" id="ARBA00022737"/>
    </source>
</evidence>
<dbReference type="GO" id="GO:0000785">
    <property type="term" value="C:chromatin"/>
    <property type="evidence" value="ECO:0007669"/>
    <property type="project" value="TreeGrafter"/>
</dbReference>
<dbReference type="OrthoDB" id="654211at2759"/>
<evidence type="ECO:0000256" key="5">
    <source>
        <dbReference type="ARBA" id="ARBA00022833"/>
    </source>
</evidence>
<keyword evidence="3" id="KW-0677">Repeat</keyword>
<feature type="domain" description="C2H2-type" evidence="11">
    <location>
        <begin position="443"/>
        <end position="471"/>
    </location>
</feature>
<dbReference type="PANTHER" id="PTHR40626:SF11">
    <property type="entry name" value="ZINC FINGER PROTEIN YPR022C"/>
    <property type="match status" value="1"/>
</dbReference>
<dbReference type="InParanoid" id="A0A3N4M153"/>
<protein>
    <recommendedName>
        <fullName evidence="11">C2H2-type domain-containing protein</fullName>
    </recommendedName>
</protein>
<feature type="compositionally biased region" description="Basic residues" evidence="10">
    <location>
        <begin position="564"/>
        <end position="573"/>
    </location>
</feature>
<evidence type="ECO:0000256" key="8">
    <source>
        <dbReference type="ARBA" id="ARBA00023242"/>
    </source>
</evidence>